<dbReference type="InterPro" id="IPR050493">
    <property type="entry name" value="FAD-dep_Monooxygenase_BioMet"/>
</dbReference>
<dbReference type="Proteomes" id="UP000183015">
    <property type="component" value="Unassembled WGS sequence"/>
</dbReference>
<dbReference type="EMBL" id="FOAZ01000002">
    <property type="protein sequence ID" value="SEK55088.1"/>
    <property type="molecule type" value="Genomic_DNA"/>
</dbReference>
<dbReference type="OrthoDB" id="9782160at2"/>
<evidence type="ECO:0000256" key="1">
    <source>
        <dbReference type="ARBA" id="ARBA00001974"/>
    </source>
</evidence>
<organism evidence="7 8">
    <name type="scientific">Streptacidiphilus jiangxiensis</name>
    <dbReference type="NCBI Taxonomy" id="235985"/>
    <lineage>
        <taxon>Bacteria</taxon>
        <taxon>Bacillati</taxon>
        <taxon>Actinomycetota</taxon>
        <taxon>Actinomycetes</taxon>
        <taxon>Kitasatosporales</taxon>
        <taxon>Streptomycetaceae</taxon>
        <taxon>Streptacidiphilus</taxon>
    </lineage>
</organism>
<dbReference type="Gene3D" id="3.30.9.30">
    <property type="match status" value="1"/>
</dbReference>
<proteinExistence type="predicted"/>
<dbReference type="eggNOG" id="COG0654">
    <property type="taxonomic scope" value="Bacteria"/>
</dbReference>
<evidence type="ECO:0000256" key="4">
    <source>
        <dbReference type="ARBA" id="ARBA00023002"/>
    </source>
</evidence>
<keyword evidence="3" id="KW-0274">FAD</keyword>
<evidence type="ECO:0000256" key="2">
    <source>
        <dbReference type="ARBA" id="ARBA00022630"/>
    </source>
</evidence>
<gene>
    <name evidence="7" type="ORF">SAMN05414137_102409</name>
</gene>
<dbReference type="PRINTS" id="PR00420">
    <property type="entry name" value="RNGMNOXGNASE"/>
</dbReference>
<dbReference type="AlphaFoldDB" id="A0A1H7HY58"/>
<evidence type="ECO:0000313" key="7">
    <source>
        <dbReference type="EMBL" id="SEK55088.1"/>
    </source>
</evidence>
<feature type="domain" description="FAD-binding" evidence="6">
    <location>
        <begin position="118"/>
        <end position="362"/>
    </location>
</feature>
<dbReference type="GO" id="GO:0004497">
    <property type="term" value="F:monooxygenase activity"/>
    <property type="evidence" value="ECO:0007669"/>
    <property type="project" value="UniProtKB-KW"/>
</dbReference>
<keyword evidence="5" id="KW-0503">Monooxygenase</keyword>
<evidence type="ECO:0000259" key="6">
    <source>
        <dbReference type="Pfam" id="PF01494"/>
    </source>
</evidence>
<dbReference type="InterPro" id="IPR036188">
    <property type="entry name" value="FAD/NAD-bd_sf"/>
</dbReference>
<dbReference type="GO" id="GO:0071949">
    <property type="term" value="F:FAD binding"/>
    <property type="evidence" value="ECO:0007669"/>
    <property type="project" value="InterPro"/>
</dbReference>
<accession>A0A1H7HY58</accession>
<dbReference type="PANTHER" id="PTHR13789:SF318">
    <property type="entry name" value="GERANYLGERANYL DIPHOSPHATE REDUCTASE"/>
    <property type="match status" value="1"/>
</dbReference>
<dbReference type="RefSeq" id="WP_042443664.1">
    <property type="nucleotide sequence ID" value="NZ_BBPN01000005.1"/>
</dbReference>
<name>A0A1H7HY58_STRJI</name>
<keyword evidence="8" id="KW-1185">Reference proteome</keyword>
<evidence type="ECO:0000256" key="3">
    <source>
        <dbReference type="ARBA" id="ARBA00022827"/>
    </source>
</evidence>
<dbReference type="InterPro" id="IPR002938">
    <property type="entry name" value="FAD-bd"/>
</dbReference>
<dbReference type="PROSITE" id="PS51257">
    <property type="entry name" value="PROKAR_LIPOPROTEIN"/>
    <property type="match status" value="1"/>
</dbReference>
<keyword evidence="4" id="KW-0560">Oxidoreductase</keyword>
<reference evidence="8" key="1">
    <citation type="submission" date="2016-10" db="EMBL/GenBank/DDBJ databases">
        <authorList>
            <person name="Varghese N."/>
        </authorList>
    </citation>
    <scope>NUCLEOTIDE SEQUENCE [LARGE SCALE GENOMIC DNA]</scope>
    <source>
        <strain evidence="8">DSM 45096 / BCRC 16803 / CGMCC 4.1857 / CIP 109030 / JCM 12277 / KCTC 19219 / NBRC 100920 / 33214</strain>
    </source>
</reference>
<evidence type="ECO:0000256" key="5">
    <source>
        <dbReference type="ARBA" id="ARBA00023033"/>
    </source>
</evidence>
<protein>
    <submittedName>
        <fullName evidence="7">2-polyprenyl-6-methoxyphenol hydroxylase</fullName>
    </submittedName>
</protein>
<dbReference type="SUPFAM" id="SSF54373">
    <property type="entry name" value="FAD-linked reductases, C-terminal domain"/>
    <property type="match status" value="1"/>
</dbReference>
<dbReference type="STRING" id="235985.SAMN05414137_102409"/>
<evidence type="ECO:0000313" key="8">
    <source>
        <dbReference type="Proteomes" id="UP000183015"/>
    </source>
</evidence>
<dbReference type="SUPFAM" id="SSF51905">
    <property type="entry name" value="FAD/NAD(P)-binding domain"/>
    <property type="match status" value="1"/>
</dbReference>
<dbReference type="PANTHER" id="PTHR13789">
    <property type="entry name" value="MONOOXYGENASE"/>
    <property type="match status" value="1"/>
</dbReference>
<keyword evidence="2" id="KW-0285">Flavoprotein</keyword>
<dbReference type="Pfam" id="PF01494">
    <property type="entry name" value="FAD_binding_3"/>
    <property type="match status" value="1"/>
</dbReference>
<comment type="cofactor">
    <cofactor evidence="1">
        <name>FAD</name>
        <dbReference type="ChEBI" id="CHEBI:57692"/>
    </cofactor>
</comment>
<sequence>MRGLRVAVVGGSIAGCAAARALHRAGAGEVVVLERATGRLQDRGVGLGIQKERYAELEAAGYLDAEMPWIDLARRPWVVRDGTRRAGRVIATLPFPYRSYSWGSLWQELRRRVPDAVDHRTSTAVTAVADGPDGAVLTLGNGREERFDLVVGADGHRSLVRAAMLPPGRSTASFSGYLAWRGTLATEQLPDPAEAFPEDSATTVAFPGGHMISYRIPGTPDGDGGARVNWVFYATPPTHLADALADPESTPSTSVAKELTDYQLDVVARHLPGYWQDVVHNTPEERRLLQPIHDVAAPSYARGRLVLLGDAAAIARPHTGSGALKALQDATVLGRAMAEAPSVPAGLAVYDAERAPVGRTILELGRAVGRAHVQRTPDWAAMDQPAFEAWWQANGGPGIGGRPLGRG</sequence>
<dbReference type="Gene3D" id="3.50.50.60">
    <property type="entry name" value="FAD/NAD(P)-binding domain"/>
    <property type="match status" value="1"/>
</dbReference>